<dbReference type="AlphaFoldDB" id="A0A0D1M8V4"/>
<dbReference type="PATRIC" id="fig|1549858.7.peg.3029"/>
<dbReference type="RefSeq" id="WP_017978236.1">
    <property type="nucleotide sequence ID" value="NZ_CP023705.1"/>
</dbReference>
<dbReference type="Proteomes" id="UP000033203">
    <property type="component" value="Unassembled WGS sequence"/>
</dbReference>
<sequence length="89" mass="10032">MGPDHVFCMALGAAITLAIQWYGQRKVKKAISAPDLAARHDIELLDAENARRIGQIDRLQERLATVESIVTDRSHRLDREIEALRLEAN</sequence>
<organism evidence="1 2">
    <name type="scientific">Sphingomonas melonis</name>
    <dbReference type="NCBI Taxonomy" id="152682"/>
    <lineage>
        <taxon>Bacteria</taxon>
        <taxon>Pseudomonadati</taxon>
        <taxon>Pseudomonadota</taxon>
        <taxon>Alphaproteobacteria</taxon>
        <taxon>Sphingomonadales</taxon>
        <taxon>Sphingomonadaceae</taxon>
        <taxon>Sphingomonas</taxon>
    </lineage>
</organism>
<comment type="caution">
    <text evidence="1">The sequence shown here is derived from an EMBL/GenBank/DDBJ whole genome shotgun (WGS) entry which is preliminary data.</text>
</comment>
<proteinExistence type="predicted"/>
<protein>
    <submittedName>
        <fullName evidence="1">Uncharacterized protein</fullName>
    </submittedName>
</protein>
<evidence type="ECO:0000313" key="2">
    <source>
        <dbReference type="Proteomes" id="UP000033203"/>
    </source>
</evidence>
<evidence type="ECO:0000313" key="1">
    <source>
        <dbReference type="EMBL" id="KIU28655.1"/>
    </source>
</evidence>
<name>A0A0D1M8V4_9SPHN</name>
<dbReference type="EMBL" id="JXTP01000027">
    <property type="protein sequence ID" value="KIU28655.1"/>
    <property type="molecule type" value="Genomic_DNA"/>
</dbReference>
<gene>
    <name evidence="1" type="ORF">SR41_07135</name>
</gene>
<reference evidence="1 2" key="1">
    <citation type="submission" date="2015-01" db="EMBL/GenBank/DDBJ databases">
        <title>Genome of Sphingomonas taxi strain 30a.</title>
        <authorList>
            <person name="Eevers N."/>
            <person name="Van Hamme J."/>
            <person name="Bottos E."/>
            <person name="Weyens N."/>
            <person name="Vangronsveld J."/>
        </authorList>
    </citation>
    <scope>NUCLEOTIDE SEQUENCE [LARGE SCALE GENOMIC DNA]</scope>
    <source>
        <strain evidence="1 2">30a</strain>
    </source>
</reference>
<dbReference type="GeneID" id="93799357"/>
<accession>A0A0D1M8V4</accession>